<evidence type="ECO:0000313" key="9">
    <source>
        <dbReference type="Proteomes" id="UP000807353"/>
    </source>
</evidence>
<dbReference type="PROSITE" id="PS50157">
    <property type="entry name" value="ZINC_FINGER_C2H2_2"/>
    <property type="match status" value="2"/>
</dbReference>
<dbReference type="SMART" id="SM00355">
    <property type="entry name" value="ZnF_C2H2"/>
    <property type="match status" value="2"/>
</dbReference>
<keyword evidence="2" id="KW-0677">Repeat</keyword>
<feature type="compositionally biased region" description="Basic and acidic residues" evidence="6">
    <location>
        <begin position="62"/>
        <end position="73"/>
    </location>
</feature>
<dbReference type="GO" id="GO:0000981">
    <property type="term" value="F:DNA-binding transcription factor activity, RNA polymerase II-specific"/>
    <property type="evidence" value="ECO:0007669"/>
    <property type="project" value="TreeGrafter"/>
</dbReference>
<sequence>MEGENLCRGAEEIAPQEGDVATGASTVKDETLIDQHSTLDGPLPLHRPLTRSQTGRVPKRRHPDDIPPSEVRKKSSATRKKSKPPIESIAEDEDAPGEEYEETPPPEREAPEPPVASAHIPPLSQLTFMDGSSSSADTDKRGPRSRAILPIPVPNLTKKSRGRRVPTKLAADTNGDKETRLYVCKVESCGKCFNRGEHLKRHIRSIHTHEKPFKCDYASCGKHFNRHDNLLQHLKVHKIPETFRSSQARETESPKQSPTERSPSLPPPSPKRKQSPPYSYSSTNEAYESSTNQSRMGSFHQPTFIKYHTQYPSTSERTSLATNMAVSSLRTELPQSPPTSRKYDVGPVHQRYPVGFAN</sequence>
<keyword evidence="1" id="KW-0479">Metal-binding</keyword>
<evidence type="ECO:0000256" key="2">
    <source>
        <dbReference type="ARBA" id="ARBA00022737"/>
    </source>
</evidence>
<keyword evidence="3 5" id="KW-0863">Zinc-finger</keyword>
<dbReference type="AlphaFoldDB" id="A0A9P5YIB0"/>
<dbReference type="EMBL" id="MU150229">
    <property type="protein sequence ID" value="KAF9469512.1"/>
    <property type="molecule type" value="Genomic_DNA"/>
</dbReference>
<gene>
    <name evidence="8" type="ORF">BDZ94DRAFT_2999</name>
</gene>
<dbReference type="SUPFAM" id="SSF57667">
    <property type="entry name" value="beta-beta-alpha zinc fingers"/>
    <property type="match status" value="1"/>
</dbReference>
<dbReference type="GO" id="GO:0000978">
    <property type="term" value="F:RNA polymerase II cis-regulatory region sequence-specific DNA binding"/>
    <property type="evidence" value="ECO:0007669"/>
    <property type="project" value="TreeGrafter"/>
</dbReference>
<dbReference type="Gene3D" id="3.30.160.60">
    <property type="entry name" value="Classic Zinc Finger"/>
    <property type="match status" value="2"/>
</dbReference>
<feature type="compositionally biased region" description="Polar residues" evidence="6">
    <location>
        <begin position="283"/>
        <end position="296"/>
    </location>
</feature>
<feature type="region of interest" description="Disordered" evidence="6">
    <location>
        <begin position="242"/>
        <end position="297"/>
    </location>
</feature>
<keyword evidence="4" id="KW-0862">Zinc</keyword>
<feature type="compositionally biased region" description="Polar residues" evidence="6">
    <location>
        <begin position="124"/>
        <end position="136"/>
    </location>
</feature>
<dbReference type="Pfam" id="PF00096">
    <property type="entry name" value="zf-C2H2"/>
    <property type="match status" value="2"/>
</dbReference>
<feature type="domain" description="C2H2-type" evidence="7">
    <location>
        <begin position="213"/>
        <end position="242"/>
    </location>
</feature>
<feature type="compositionally biased region" description="Basic residues" evidence="6">
    <location>
        <begin position="74"/>
        <end position="83"/>
    </location>
</feature>
<dbReference type="GO" id="GO:0008270">
    <property type="term" value="F:zinc ion binding"/>
    <property type="evidence" value="ECO:0007669"/>
    <property type="project" value="UniProtKB-KW"/>
</dbReference>
<organism evidence="8 9">
    <name type="scientific">Collybia nuda</name>
    <dbReference type="NCBI Taxonomy" id="64659"/>
    <lineage>
        <taxon>Eukaryota</taxon>
        <taxon>Fungi</taxon>
        <taxon>Dikarya</taxon>
        <taxon>Basidiomycota</taxon>
        <taxon>Agaricomycotina</taxon>
        <taxon>Agaricomycetes</taxon>
        <taxon>Agaricomycetidae</taxon>
        <taxon>Agaricales</taxon>
        <taxon>Tricholomatineae</taxon>
        <taxon>Clitocybaceae</taxon>
        <taxon>Collybia</taxon>
    </lineage>
</organism>
<dbReference type="InterPro" id="IPR013087">
    <property type="entry name" value="Znf_C2H2_type"/>
</dbReference>
<dbReference type="FunFam" id="3.30.160.60:FF:000100">
    <property type="entry name" value="Zinc finger 45-like"/>
    <property type="match status" value="1"/>
</dbReference>
<evidence type="ECO:0000259" key="7">
    <source>
        <dbReference type="PROSITE" id="PS50157"/>
    </source>
</evidence>
<dbReference type="PANTHER" id="PTHR23235">
    <property type="entry name" value="KRUEPPEL-LIKE TRANSCRIPTION FACTOR"/>
    <property type="match status" value="1"/>
</dbReference>
<feature type="domain" description="C2H2-type" evidence="7">
    <location>
        <begin position="182"/>
        <end position="212"/>
    </location>
</feature>
<evidence type="ECO:0000313" key="8">
    <source>
        <dbReference type="EMBL" id="KAF9469512.1"/>
    </source>
</evidence>
<evidence type="ECO:0000256" key="1">
    <source>
        <dbReference type="ARBA" id="ARBA00022723"/>
    </source>
</evidence>
<evidence type="ECO:0000256" key="3">
    <source>
        <dbReference type="ARBA" id="ARBA00022771"/>
    </source>
</evidence>
<evidence type="ECO:0000256" key="4">
    <source>
        <dbReference type="ARBA" id="ARBA00022833"/>
    </source>
</evidence>
<evidence type="ECO:0000256" key="6">
    <source>
        <dbReference type="SAM" id="MobiDB-lite"/>
    </source>
</evidence>
<dbReference type="PANTHER" id="PTHR23235:SF120">
    <property type="entry name" value="KRUPPEL-LIKE FACTOR 15"/>
    <property type="match status" value="1"/>
</dbReference>
<dbReference type="Proteomes" id="UP000807353">
    <property type="component" value="Unassembled WGS sequence"/>
</dbReference>
<name>A0A9P5YIB0_9AGAR</name>
<dbReference type="PROSITE" id="PS00028">
    <property type="entry name" value="ZINC_FINGER_C2H2_1"/>
    <property type="match status" value="2"/>
</dbReference>
<reference evidence="8" key="1">
    <citation type="submission" date="2020-11" db="EMBL/GenBank/DDBJ databases">
        <authorList>
            <consortium name="DOE Joint Genome Institute"/>
            <person name="Ahrendt S."/>
            <person name="Riley R."/>
            <person name="Andreopoulos W."/>
            <person name="Labutti K."/>
            <person name="Pangilinan J."/>
            <person name="Ruiz-Duenas F.J."/>
            <person name="Barrasa J.M."/>
            <person name="Sanchez-Garcia M."/>
            <person name="Camarero S."/>
            <person name="Miyauchi S."/>
            <person name="Serrano A."/>
            <person name="Linde D."/>
            <person name="Babiker R."/>
            <person name="Drula E."/>
            <person name="Ayuso-Fernandez I."/>
            <person name="Pacheco R."/>
            <person name="Padilla G."/>
            <person name="Ferreira P."/>
            <person name="Barriuso J."/>
            <person name="Kellner H."/>
            <person name="Castanera R."/>
            <person name="Alfaro M."/>
            <person name="Ramirez L."/>
            <person name="Pisabarro A.G."/>
            <person name="Kuo A."/>
            <person name="Tritt A."/>
            <person name="Lipzen A."/>
            <person name="He G."/>
            <person name="Yan M."/>
            <person name="Ng V."/>
            <person name="Cullen D."/>
            <person name="Martin F."/>
            <person name="Rosso M.-N."/>
            <person name="Henrissat B."/>
            <person name="Hibbett D."/>
            <person name="Martinez A.T."/>
            <person name="Grigoriev I.V."/>
        </authorList>
    </citation>
    <scope>NUCLEOTIDE SEQUENCE</scope>
    <source>
        <strain evidence="8">CBS 247.69</strain>
    </source>
</reference>
<protein>
    <recommendedName>
        <fullName evidence="7">C2H2-type domain-containing protein</fullName>
    </recommendedName>
</protein>
<dbReference type="InterPro" id="IPR036236">
    <property type="entry name" value="Znf_C2H2_sf"/>
</dbReference>
<evidence type="ECO:0000256" key="5">
    <source>
        <dbReference type="PROSITE-ProRule" id="PRU00042"/>
    </source>
</evidence>
<accession>A0A9P5YIB0</accession>
<comment type="caution">
    <text evidence="8">The sequence shown here is derived from an EMBL/GenBank/DDBJ whole genome shotgun (WGS) entry which is preliminary data.</text>
</comment>
<feature type="compositionally biased region" description="Acidic residues" evidence="6">
    <location>
        <begin position="89"/>
        <end position="104"/>
    </location>
</feature>
<feature type="region of interest" description="Disordered" evidence="6">
    <location>
        <begin position="1"/>
        <end position="148"/>
    </location>
</feature>
<proteinExistence type="predicted"/>
<keyword evidence="9" id="KW-1185">Reference proteome</keyword>
<dbReference type="OrthoDB" id="6365676at2759"/>